<evidence type="ECO:0000313" key="5">
    <source>
        <dbReference type="RefSeq" id="XP_012689051.1"/>
    </source>
</evidence>
<dbReference type="RefSeq" id="XP_012689051.1">
    <property type="nucleotide sequence ID" value="XM_012833597.3"/>
</dbReference>
<feature type="domain" description="Caspase family p20" evidence="2">
    <location>
        <begin position="235"/>
        <end position="312"/>
    </location>
</feature>
<keyword evidence="4" id="KW-1185">Reference proteome</keyword>
<dbReference type="InterPro" id="IPR011600">
    <property type="entry name" value="Pept_C14_caspase"/>
</dbReference>
<feature type="compositionally biased region" description="Polar residues" evidence="1">
    <location>
        <begin position="659"/>
        <end position="668"/>
    </location>
</feature>
<dbReference type="InterPro" id="IPR003598">
    <property type="entry name" value="Ig_sub2"/>
</dbReference>
<dbReference type="KEGG" id="char:105905579"/>
<dbReference type="CDD" id="cd00096">
    <property type="entry name" value="Ig"/>
    <property type="match status" value="1"/>
</dbReference>
<sequence>MAASHGAGLMLDSPQRNTISVDVPSCLVYQELLNITIGGIVIVRPPVSATIPPNYPVTLKIQAEGHGRLVYQWFTFKNGEITEVPNGTGANLVVSIKKSGRYVCRVGDKHFKCVFSDWIKVDILDSPATGLPLNWDGTPHIVVHPESQKVKPGKQVTLNCAAFGIPPPNYQWYRNGCILEDRTTKALQIEKANDEHAGSYLCCVTNVNGESWTEAAEIVIVPLDQPHVFRTPAATDKVALLIGNLNYSHHPSLMAPTMDVYELAQHLRQLEFRVVSLLDLSKEEMNAAIEKFLQLLDKGVYGLFYYAGHGYEQSGRNYMVPIDAPRPYNTGNCVCVQRVMKKMQERHTALNVILLDTCRKWYGMDKRQNLNVSEIMPLAPLGNTVYGYATSEDAEAYEMQDARGKSTGIFTKYLNRHILQPEKVTHVLEQVSEDLGKDPLVAGKQVCEIKHTLKEPRALTDPVRTAGHTCEVRVRDSCWRRANVLPKRELLVFPSGVKVEISFSALFSNVLVVFATVKDTGPKAQDCSVSLKSTPRLEDIFSGPGRSEEMDSLLMSQADKADSSLRLCSLQRLQTSLEIKVNLHYTDVDSRRRLTESRSLDVGKPLAAACSLNPAKPPGASGVQQAPQSYGNRPWHQEARLSPRPHTRKAENLVDSRTWFPSASGNQPEENDESDL</sequence>
<protein>
    <submittedName>
        <fullName evidence="5">Mucosa-associated lymphoid tissue lymphoma translocation protein 1</fullName>
    </submittedName>
</protein>
<dbReference type="Pfam" id="PF13927">
    <property type="entry name" value="Ig_3"/>
    <property type="match status" value="1"/>
</dbReference>
<dbReference type="GO" id="GO:0004197">
    <property type="term" value="F:cysteine-type endopeptidase activity"/>
    <property type="evidence" value="ECO:0007669"/>
    <property type="project" value="InterPro"/>
</dbReference>
<dbReference type="InterPro" id="IPR013783">
    <property type="entry name" value="Ig-like_fold"/>
</dbReference>
<dbReference type="InterPro" id="IPR036179">
    <property type="entry name" value="Ig-like_dom_sf"/>
</dbReference>
<dbReference type="OrthoDB" id="417046at2759"/>
<dbReference type="SUPFAM" id="SSF48726">
    <property type="entry name" value="Immunoglobulin"/>
    <property type="match status" value="2"/>
</dbReference>
<gene>
    <name evidence="5" type="primary">malt3</name>
</gene>
<dbReference type="InterPro" id="IPR007110">
    <property type="entry name" value="Ig-like_dom"/>
</dbReference>
<dbReference type="GeneID" id="105905579"/>
<dbReference type="Pfam" id="PF18703">
    <property type="entry name" value="MALT1_Ig"/>
    <property type="match status" value="1"/>
</dbReference>
<feature type="region of interest" description="Disordered" evidence="1">
    <location>
        <begin position="612"/>
        <end position="676"/>
    </location>
</feature>
<dbReference type="PROSITE" id="PS50208">
    <property type="entry name" value="CASPASE_P20"/>
    <property type="match status" value="1"/>
</dbReference>
<dbReference type="Gene3D" id="3.40.50.1460">
    <property type="match status" value="1"/>
</dbReference>
<evidence type="ECO:0000259" key="2">
    <source>
        <dbReference type="PROSITE" id="PS50208"/>
    </source>
</evidence>
<feature type="domain" description="Ig-like" evidence="3">
    <location>
        <begin position="139"/>
        <end position="219"/>
    </location>
</feature>
<dbReference type="CTD" id="571242"/>
<accession>A0A6P3W3M4</accession>
<dbReference type="InterPro" id="IPR041077">
    <property type="entry name" value="MALT1_Ig"/>
</dbReference>
<feature type="compositionally biased region" description="Polar residues" evidence="1">
    <location>
        <begin position="622"/>
        <end position="631"/>
    </location>
</feature>
<proteinExistence type="predicted"/>
<evidence type="ECO:0000259" key="3">
    <source>
        <dbReference type="PROSITE" id="PS50835"/>
    </source>
</evidence>
<organism evidence="4 5">
    <name type="scientific">Clupea harengus</name>
    <name type="common">Atlantic herring</name>
    <dbReference type="NCBI Taxonomy" id="7950"/>
    <lineage>
        <taxon>Eukaryota</taxon>
        <taxon>Metazoa</taxon>
        <taxon>Chordata</taxon>
        <taxon>Craniata</taxon>
        <taxon>Vertebrata</taxon>
        <taxon>Euteleostomi</taxon>
        <taxon>Actinopterygii</taxon>
        <taxon>Neopterygii</taxon>
        <taxon>Teleostei</taxon>
        <taxon>Clupei</taxon>
        <taxon>Clupeiformes</taxon>
        <taxon>Clupeoidei</taxon>
        <taxon>Clupeidae</taxon>
        <taxon>Clupea</taxon>
    </lineage>
</organism>
<dbReference type="Pfam" id="PF00656">
    <property type="entry name" value="Peptidase_C14"/>
    <property type="match status" value="1"/>
</dbReference>
<dbReference type="Gene3D" id="2.60.40.3360">
    <property type="match status" value="1"/>
</dbReference>
<dbReference type="Proteomes" id="UP000515152">
    <property type="component" value="Chromosome 3"/>
</dbReference>
<dbReference type="SMART" id="SM00409">
    <property type="entry name" value="IG"/>
    <property type="match status" value="2"/>
</dbReference>
<dbReference type="PANTHER" id="PTHR22576">
    <property type="entry name" value="MUCOSA ASSOCIATED LYMPHOID TISSUE LYMPHOMA TRANSLOCATION PROTEIN 1/PARACASPASE"/>
    <property type="match status" value="1"/>
</dbReference>
<evidence type="ECO:0000256" key="1">
    <source>
        <dbReference type="SAM" id="MobiDB-lite"/>
    </source>
</evidence>
<dbReference type="InterPro" id="IPR003599">
    <property type="entry name" value="Ig_sub"/>
</dbReference>
<dbReference type="SUPFAM" id="SSF52129">
    <property type="entry name" value="Caspase-like"/>
    <property type="match status" value="1"/>
</dbReference>
<dbReference type="InterPro" id="IPR052039">
    <property type="entry name" value="Caspase-related_regulators"/>
</dbReference>
<dbReference type="InterPro" id="IPR001309">
    <property type="entry name" value="Pept_C14_p20"/>
</dbReference>
<dbReference type="InterPro" id="IPR033540">
    <property type="entry name" value="MALT1_IG-like_dom_sf"/>
</dbReference>
<evidence type="ECO:0000313" key="4">
    <source>
        <dbReference type="Proteomes" id="UP000515152"/>
    </source>
</evidence>
<dbReference type="PROSITE" id="PS50835">
    <property type="entry name" value="IG_LIKE"/>
    <property type="match status" value="1"/>
</dbReference>
<reference evidence="5" key="1">
    <citation type="submission" date="2025-08" db="UniProtKB">
        <authorList>
            <consortium name="RefSeq"/>
        </authorList>
    </citation>
    <scope>IDENTIFICATION</scope>
</reference>
<dbReference type="Gene3D" id="2.60.40.10">
    <property type="entry name" value="Immunoglobulins"/>
    <property type="match status" value="2"/>
</dbReference>
<dbReference type="PANTHER" id="PTHR22576:SF38">
    <property type="entry name" value="MUCOSA-ASSOCIATED LYMPHOID TISSUE LYMPHOMA TRANSLOCATION PROTEIN 1-LIKE"/>
    <property type="match status" value="1"/>
</dbReference>
<dbReference type="GO" id="GO:0006508">
    <property type="term" value="P:proteolysis"/>
    <property type="evidence" value="ECO:0007669"/>
    <property type="project" value="InterPro"/>
</dbReference>
<dbReference type="InterPro" id="IPR029030">
    <property type="entry name" value="Caspase-like_dom_sf"/>
</dbReference>
<dbReference type="AlphaFoldDB" id="A0A6P3W3M4"/>
<dbReference type="SMART" id="SM00408">
    <property type="entry name" value="IGc2"/>
    <property type="match status" value="1"/>
</dbReference>
<name>A0A6P3W3M4_CLUHA</name>